<dbReference type="Pfam" id="PF00809">
    <property type="entry name" value="Pterin_bind"/>
    <property type="match status" value="1"/>
</dbReference>
<dbReference type="SUPFAM" id="SSF51717">
    <property type="entry name" value="Dihydropteroate synthetase-like"/>
    <property type="match status" value="1"/>
</dbReference>
<keyword evidence="5" id="KW-0808">Transferase</keyword>
<dbReference type="AlphaFoldDB" id="X0Y3M7"/>
<comment type="caution">
    <text evidence="10">The sequence shown here is derived from an EMBL/GenBank/DDBJ whole genome shotgun (WGS) entry which is preliminary data.</text>
</comment>
<evidence type="ECO:0000256" key="1">
    <source>
        <dbReference type="ARBA" id="ARBA00000012"/>
    </source>
</evidence>
<dbReference type="InterPro" id="IPR045031">
    <property type="entry name" value="DHP_synth-like"/>
</dbReference>
<dbReference type="GO" id="GO:0046656">
    <property type="term" value="P:folic acid biosynthetic process"/>
    <property type="evidence" value="ECO:0007669"/>
    <property type="project" value="UniProtKB-KW"/>
</dbReference>
<evidence type="ECO:0000256" key="5">
    <source>
        <dbReference type="ARBA" id="ARBA00022679"/>
    </source>
</evidence>
<dbReference type="NCBIfam" id="TIGR01496">
    <property type="entry name" value="DHPS"/>
    <property type="match status" value="1"/>
</dbReference>
<evidence type="ECO:0000259" key="9">
    <source>
        <dbReference type="PROSITE" id="PS50972"/>
    </source>
</evidence>
<proteinExistence type="predicted"/>
<dbReference type="InterPro" id="IPR006390">
    <property type="entry name" value="DHP_synth_dom"/>
</dbReference>
<evidence type="ECO:0000256" key="2">
    <source>
        <dbReference type="ARBA" id="ARBA00001946"/>
    </source>
</evidence>
<dbReference type="InterPro" id="IPR011005">
    <property type="entry name" value="Dihydropteroate_synth-like_sf"/>
</dbReference>
<evidence type="ECO:0000256" key="4">
    <source>
        <dbReference type="ARBA" id="ARBA00012458"/>
    </source>
</evidence>
<dbReference type="EMBL" id="BARS01042684">
    <property type="protein sequence ID" value="GAG31446.1"/>
    <property type="molecule type" value="Genomic_DNA"/>
</dbReference>
<reference evidence="10" key="1">
    <citation type="journal article" date="2014" name="Front. Microbiol.">
        <title>High frequency of phylogenetically diverse reductive dehalogenase-homologous genes in deep subseafloor sedimentary metagenomes.</title>
        <authorList>
            <person name="Kawai M."/>
            <person name="Futagami T."/>
            <person name="Toyoda A."/>
            <person name="Takaki Y."/>
            <person name="Nishi S."/>
            <person name="Hori S."/>
            <person name="Arai W."/>
            <person name="Tsubouchi T."/>
            <person name="Morono Y."/>
            <person name="Uchiyama I."/>
            <person name="Ito T."/>
            <person name="Fujiyama A."/>
            <person name="Inagaki F."/>
            <person name="Takami H."/>
        </authorList>
    </citation>
    <scope>NUCLEOTIDE SEQUENCE</scope>
    <source>
        <strain evidence="10">Expedition CK06-06</strain>
    </source>
</reference>
<dbReference type="GO" id="GO:0005740">
    <property type="term" value="C:mitochondrial envelope"/>
    <property type="evidence" value="ECO:0007669"/>
    <property type="project" value="TreeGrafter"/>
</dbReference>
<feature type="domain" description="Pterin-binding" evidence="9">
    <location>
        <begin position="1"/>
        <end position="163"/>
    </location>
</feature>
<evidence type="ECO:0000256" key="3">
    <source>
        <dbReference type="ARBA" id="ARBA00004763"/>
    </source>
</evidence>
<keyword evidence="8" id="KW-0289">Folate biosynthesis</keyword>
<keyword evidence="6" id="KW-0479">Metal-binding</keyword>
<name>X0Y3M7_9ZZZZ</name>
<gene>
    <name evidence="10" type="ORF">S01H1_64731</name>
</gene>
<dbReference type="PROSITE" id="PS50972">
    <property type="entry name" value="PTERIN_BINDING"/>
    <property type="match status" value="1"/>
</dbReference>
<dbReference type="GO" id="GO:0004156">
    <property type="term" value="F:dihydropteroate synthase activity"/>
    <property type="evidence" value="ECO:0007669"/>
    <property type="project" value="UniProtKB-EC"/>
</dbReference>
<dbReference type="InterPro" id="IPR000489">
    <property type="entry name" value="Pterin-binding_dom"/>
</dbReference>
<evidence type="ECO:0000256" key="8">
    <source>
        <dbReference type="ARBA" id="ARBA00022909"/>
    </source>
</evidence>
<organism evidence="10">
    <name type="scientific">marine sediment metagenome</name>
    <dbReference type="NCBI Taxonomy" id="412755"/>
    <lineage>
        <taxon>unclassified sequences</taxon>
        <taxon>metagenomes</taxon>
        <taxon>ecological metagenomes</taxon>
    </lineage>
</organism>
<feature type="non-terminal residue" evidence="10">
    <location>
        <position position="1"/>
    </location>
</feature>
<accession>X0Y3M7</accession>
<evidence type="ECO:0000313" key="10">
    <source>
        <dbReference type="EMBL" id="GAG31446.1"/>
    </source>
</evidence>
<comment type="cofactor">
    <cofactor evidence="2">
        <name>Mg(2+)</name>
        <dbReference type="ChEBI" id="CHEBI:18420"/>
    </cofactor>
</comment>
<comment type="pathway">
    <text evidence="3">Cofactor biosynthesis; tetrahydrofolate biosynthesis; 7,8-dihydrofolate from 2-amino-4-hydroxy-6-hydroxymethyl-7,8-dihydropteridine diphosphate and 4-aminobenzoate: step 1/2.</text>
</comment>
<comment type="catalytic activity">
    <reaction evidence="1">
        <text>(7,8-dihydropterin-6-yl)methyl diphosphate + 4-aminobenzoate = 7,8-dihydropteroate + diphosphate</text>
        <dbReference type="Rhea" id="RHEA:19949"/>
        <dbReference type="ChEBI" id="CHEBI:17836"/>
        <dbReference type="ChEBI" id="CHEBI:17839"/>
        <dbReference type="ChEBI" id="CHEBI:33019"/>
        <dbReference type="ChEBI" id="CHEBI:72950"/>
        <dbReference type="EC" id="2.5.1.15"/>
    </reaction>
</comment>
<dbReference type="PANTHER" id="PTHR20941">
    <property type="entry name" value="FOLATE SYNTHESIS PROTEINS"/>
    <property type="match status" value="1"/>
</dbReference>
<evidence type="ECO:0000256" key="7">
    <source>
        <dbReference type="ARBA" id="ARBA00022842"/>
    </source>
</evidence>
<protein>
    <recommendedName>
        <fullName evidence="4">dihydropteroate synthase</fullName>
        <ecNumber evidence="4">2.5.1.15</ecNumber>
    </recommendedName>
</protein>
<dbReference type="EC" id="2.5.1.15" evidence="4"/>
<dbReference type="PANTHER" id="PTHR20941:SF1">
    <property type="entry name" value="FOLIC ACID SYNTHESIS PROTEIN FOL1"/>
    <property type="match status" value="1"/>
</dbReference>
<dbReference type="GO" id="GO:0046872">
    <property type="term" value="F:metal ion binding"/>
    <property type="evidence" value="ECO:0007669"/>
    <property type="project" value="UniProtKB-KW"/>
</dbReference>
<keyword evidence="7" id="KW-0460">Magnesium</keyword>
<dbReference type="GO" id="GO:0046654">
    <property type="term" value="P:tetrahydrofolate biosynthetic process"/>
    <property type="evidence" value="ECO:0007669"/>
    <property type="project" value="TreeGrafter"/>
</dbReference>
<evidence type="ECO:0000256" key="6">
    <source>
        <dbReference type="ARBA" id="ARBA00022723"/>
    </source>
</evidence>
<dbReference type="Gene3D" id="3.20.20.20">
    <property type="entry name" value="Dihydropteroate synthase-like"/>
    <property type="match status" value="1"/>
</dbReference>
<sequence length="185" mass="19506">FDAGAEIVNDVSAGRDDPQLLGLAASRAKALVLMHMLGEPKTMQVEPRYDDVVGEVREFLADRLAAAERAGVQRRRCIVDPGIGFGKMLAHNLALLANVEELAGLGVPVMVGPSRKRFIGEISGEDSPDRRGGGSIAACCAAYGAGASIFRVHDVAEVVQALAVARAIWQARTRRAGRGHRPAGG</sequence>